<reference evidence="3 4" key="1">
    <citation type="submission" date="2020-07" db="EMBL/GenBank/DDBJ databases">
        <title>Sequencing the genomes of 1000 actinobacteria strains.</title>
        <authorList>
            <person name="Klenk H.-P."/>
        </authorList>
    </citation>
    <scope>NUCLEOTIDE SEQUENCE [LARGE SCALE GENOMIC DNA]</scope>
    <source>
        <strain evidence="3 4">DSM 45927</strain>
    </source>
</reference>
<evidence type="ECO:0000256" key="2">
    <source>
        <dbReference type="SAM" id="Phobius"/>
    </source>
</evidence>
<name>A0A853BTU5_9ACTN</name>
<feature type="transmembrane region" description="Helical" evidence="2">
    <location>
        <begin position="382"/>
        <end position="402"/>
    </location>
</feature>
<keyword evidence="2" id="KW-0472">Membrane</keyword>
<evidence type="ECO:0000313" key="3">
    <source>
        <dbReference type="EMBL" id="NYI98410.1"/>
    </source>
</evidence>
<keyword evidence="2" id="KW-0812">Transmembrane</keyword>
<feature type="region of interest" description="Disordered" evidence="1">
    <location>
        <begin position="640"/>
        <end position="659"/>
    </location>
</feature>
<organism evidence="3 4">
    <name type="scientific">Streptomonospora nanhaiensis</name>
    <dbReference type="NCBI Taxonomy" id="1323731"/>
    <lineage>
        <taxon>Bacteria</taxon>
        <taxon>Bacillati</taxon>
        <taxon>Actinomycetota</taxon>
        <taxon>Actinomycetes</taxon>
        <taxon>Streptosporangiales</taxon>
        <taxon>Nocardiopsidaceae</taxon>
        <taxon>Streptomonospora</taxon>
    </lineage>
</organism>
<dbReference type="RefSeq" id="WP_179769564.1">
    <property type="nucleotide sequence ID" value="NZ_JACCFO010000001.1"/>
</dbReference>
<accession>A0A853BTU5</accession>
<evidence type="ECO:0000313" key="4">
    <source>
        <dbReference type="Proteomes" id="UP000575985"/>
    </source>
</evidence>
<evidence type="ECO:0000256" key="1">
    <source>
        <dbReference type="SAM" id="MobiDB-lite"/>
    </source>
</evidence>
<comment type="caution">
    <text evidence="3">The sequence shown here is derived from an EMBL/GenBank/DDBJ whole genome shotgun (WGS) entry which is preliminary data.</text>
</comment>
<dbReference type="AlphaFoldDB" id="A0A853BTU5"/>
<keyword evidence="4" id="KW-1185">Reference proteome</keyword>
<feature type="transmembrane region" description="Helical" evidence="2">
    <location>
        <begin position="246"/>
        <end position="263"/>
    </location>
</feature>
<protein>
    <submittedName>
        <fullName evidence="3">Uncharacterized protein</fullName>
    </submittedName>
</protein>
<sequence length="659" mass="73298">MNESAVNNTTGENANVGIQAGAVHNSTVYQVLPDSPPSRKYQVGVRFLENGAPTRARGLIEEAIAHGHDGGEVRFHWVLAMLSKRSYRDLAPEERAALGRVSGRVHTYAADDWRRALKAICDLLDCLSDSGGDPGLALKELQNLPALQRDKIIRHLDLVLTGGMKDSLWVQTRQAAEENRLGRDRLKRVWAYFEPDPAGARARHPEGSRATPGDRLCAVAWSVLFTLAAGYMGWSVLTHAGLVPDLAYLVALAAGVIAARSGMEWHYRVGRLRDKDLEYIETRRNSRAPEGGFANRVDHAFEYYFTKYAPDRRAAWLAETAGIRGTLRDEVAEIYREERVSADKVRWLIRHLVRDVRRRWLAGRLLEHRAYYKVTATTKARFLASSAALAAAAVSVAVATVQEAPLPGAAAVAAAVVGARFAAPLWLLVFGERRRVVEDEAEYSLTLAEREEEHARWKAKLETTRPSEMEMEEWLNCDKTLILDRALRHYRLAWRDILAYALLQTPAKGCKRAQLQSGPWRYSKYEIRIYLVTHDGVREVTTELDFEKAETMGQERDNFRFESVSSVHVSESDDHSYTLNLTLMNGPAKEILVTGPNAQEPDAGESPGEQSQVNLDAAGFGHTLRILEGIAAEGKMWIGRAQPPSASDDPFAKAEVGSG</sequence>
<dbReference type="EMBL" id="JACCFO010000001">
    <property type="protein sequence ID" value="NYI98410.1"/>
    <property type="molecule type" value="Genomic_DNA"/>
</dbReference>
<dbReference type="Proteomes" id="UP000575985">
    <property type="component" value="Unassembled WGS sequence"/>
</dbReference>
<keyword evidence="2" id="KW-1133">Transmembrane helix</keyword>
<feature type="transmembrane region" description="Helical" evidence="2">
    <location>
        <begin position="408"/>
        <end position="429"/>
    </location>
</feature>
<feature type="transmembrane region" description="Helical" evidence="2">
    <location>
        <begin position="216"/>
        <end position="234"/>
    </location>
</feature>
<feature type="region of interest" description="Disordered" evidence="1">
    <location>
        <begin position="594"/>
        <end position="613"/>
    </location>
</feature>
<proteinExistence type="predicted"/>
<gene>
    <name evidence="3" type="ORF">HNR12_004687</name>
</gene>